<dbReference type="SUPFAM" id="SSF103473">
    <property type="entry name" value="MFS general substrate transporter"/>
    <property type="match status" value="1"/>
</dbReference>
<keyword evidence="3" id="KW-1003">Cell membrane</keyword>
<dbReference type="PANTHER" id="PTHR23517:SF2">
    <property type="entry name" value="MULTIDRUG RESISTANCE PROTEIN MDTH"/>
    <property type="match status" value="1"/>
</dbReference>
<dbReference type="Pfam" id="PF07690">
    <property type="entry name" value="MFS_1"/>
    <property type="match status" value="1"/>
</dbReference>
<reference evidence="11" key="1">
    <citation type="journal article" date="2019" name="Int. J. Syst. Evol. Microbiol.">
        <title>The Global Catalogue of Microorganisms (GCM) 10K type strain sequencing project: providing services to taxonomists for standard genome sequencing and annotation.</title>
        <authorList>
            <consortium name="The Broad Institute Genomics Platform"/>
            <consortium name="The Broad Institute Genome Sequencing Center for Infectious Disease"/>
            <person name="Wu L."/>
            <person name="Ma J."/>
        </authorList>
    </citation>
    <scope>NUCLEOTIDE SEQUENCE [LARGE SCALE GENOMIC DNA]</scope>
    <source>
        <strain evidence="11">NBRC 112299</strain>
    </source>
</reference>
<feature type="transmembrane region" description="Helical" evidence="8">
    <location>
        <begin position="50"/>
        <end position="71"/>
    </location>
</feature>
<evidence type="ECO:0000256" key="7">
    <source>
        <dbReference type="SAM" id="MobiDB-lite"/>
    </source>
</evidence>
<feature type="region of interest" description="Disordered" evidence="7">
    <location>
        <begin position="412"/>
        <end position="434"/>
    </location>
</feature>
<dbReference type="InterPro" id="IPR050171">
    <property type="entry name" value="MFS_Transporters"/>
</dbReference>
<feature type="transmembrane region" description="Helical" evidence="8">
    <location>
        <begin position="166"/>
        <end position="186"/>
    </location>
</feature>
<evidence type="ECO:0000259" key="9">
    <source>
        <dbReference type="PROSITE" id="PS50850"/>
    </source>
</evidence>
<feature type="transmembrane region" description="Helical" evidence="8">
    <location>
        <begin position="142"/>
        <end position="160"/>
    </location>
</feature>
<evidence type="ECO:0000256" key="1">
    <source>
        <dbReference type="ARBA" id="ARBA00004651"/>
    </source>
</evidence>
<evidence type="ECO:0000256" key="3">
    <source>
        <dbReference type="ARBA" id="ARBA00022475"/>
    </source>
</evidence>
<comment type="subcellular location">
    <subcellularLocation>
        <location evidence="1">Cell membrane</location>
        <topology evidence="1">Multi-pass membrane protein</topology>
    </subcellularLocation>
</comment>
<organism evidence="10 11">
    <name type="scientific">Demequina litorisediminis</name>
    <dbReference type="NCBI Taxonomy" id="1849022"/>
    <lineage>
        <taxon>Bacteria</taxon>
        <taxon>Bacillati</taxon>
        <taxon>Actinomycetota</taxon>
        <taxon>Actinomycetes</taxon>
        <taxon>Micrococcales</taxon>
        <taxon>Demequinaceae</taxon>
        <taxon>Demequina</taxon>
    </lineage>
</organism>
<feature type="compositionally biased region" description="Basic and acidic residues" evidence="7">
    <location>
        <begin position="412"/>
        <end position="421"/>
    </location>
</feature>
<keyword evidence="6 8" id="KW-0472">Membrane</keyword>
<dbReference type="InterPro" id="IPR036259">
    <property type="entry name" value="MFS_trans_sf"/>
</dbReference>
<evidence type="ECO:0000313" key="10">
    <source>
        <dbReference type="EMBL" id="GMA34690.1"/>
    </source>
</evidence>
<evidence type="ECO:0000256" key="6">
    <source>
        <dbReference type="ARBA" id="ARBA00023136"/>
    </source>
</evidence>
<feature type="transmembrane region" description="Helical" evidence="8">
    <location>
        <begin position="293"/>
        <end position="312"/>
    </location>
</feature>
<feature type="transmembrane region" description="Helical" evidence="8">
    <location>
        <begin position="355"/>
        <end position="376"/>
    </location>
</feature>
<feature type="transmembrane region" description="Helical" evidence="8">
    <location>
        <begin position="264"/>
        <end position="286"/>
    </location>
</feature>
<dbReference type="PANTHER" id="PTHR23517">
    <property type="entry name" value="RESISTANCE PROTEIN MDTM, PUTATIVE-RELATED-RELATED"/>
    <property type="match status" value="1"/>
</dbReference>
<proteinExistence type="predicted"/>
<evidence type="ECO:0000256" key="4">
    <source>
        <dbReference type="ARBA" id="ARBA00022692"/>
    </source>
</evidence>
<evidence type="ECO:0000256" key="2">
    <source>
        <dbReference type="ARBA" id="ARBA00022448"/>
    </source>
</evidence>
<feature type="transmembrane region" description="Helical" evidence="8">
    <location>
        <begin position="12"/>
        <end position="30"/>
    </location>
</feature>
<feature type="transmembrane region" description="Helical" evidence="8">
    <location>
        <begin position="382"/>
        <end position="405"/>
    </location>
</feature>
<feature type="transmembrane region" description="Helical" evidence="8">
    <location>
        <begin position="83"/>
        <end position="101"/>
    </location>
</feature>
<evidence type="ECO:0000256" key="5">
    <source>
        <dbReference type="ARBA" id="ARBA00022989"/>
    </source>
</evidence>
<dbReference type="EMBL" id="BSUN01000001">
    <property type="protein sequence ID" value="GMA34690.1"/>
    <property type="molecule type" value="Genomic_DNA"/>
</dbReference>
<dbReference type="InterPro" id="IPR011701">
    <property type="entry name" value="MFS"/>
</dbReference>
<name>A0ABQ6IA44_9MICO</name>
<accession>A0ABQ6IA44</accession>
<feature type="transmembrane region" description="Helical" evidence="8">
    <location>
        <begin position="318"/>
        <end position="343"/>
    </location>
</feature>
<dbReference type="Gene3D" id="1.20.1250.20">
    <property type="entry name" value="MFS general substrate transporter like domains"/>
    <property type="match status" value="2"/>
</dbReference>
<dbReference type="Proteomes" id="UP001157125">
    <property type="component" value="Unassembled WGS sequence"/>
</dbReference>
<gene>
    <name evidence="10" type="ORF">GCM10025876_08940</name>
</gene>
<keyword evidence="4 8" id="KW-0812">Transmembrane</keyword>
<feature type="domain" description="Major facilitator superfamily (MFS) profile" evidence="9">
    <location>
        <begin position="17"/>
        <end position="404"/>
    </location>
</feature>
<sequence length="434" mass="45314">MSRGVWRPRSPWGLPGAFWVIWVGILVLWTGRFVVPFLSTYLVSEPGLSVTHATAVVSAYGAGGVVASLLGGTLSDRIGRLPVLMVSFLGGAAMLLAIPLAQSALSIAAVLFTYGIVGHLGGPALGAMIADRVAPDLRPRAYLLQVWAMNLGFAIGPIVAVRLESVSFTLIFVVEAAVCVAVAVFLGRLLRSGGRFGPPAFAIDPALDANEHGRAGRGGYRRALADRPMLVLVALMLVFTVVYFQATSTLPIVMGEQGLSLEAYAALLTVNGALLCVLQVPAMRLIERVPGSVALAVGVGVTAIGYALQAVADDTTTYVVAVVTWTLGELATFPVAAAMVAALAPARWRGTYQGIYGLTWSGAHMMAPMLGGLVLAHAGSAVLWWGCAGLLAAVATTMAVTARGLEAEVRERRSAERKNRLAEPATQGVSESAR</sequence>
<keyword evidence="5 8" id="KW-1133">Transmembrane helix</keyword>
<feature type="transmembrane region" description="Helical" evidence="8">
    <location>
        <begin position="107"/>
        <end position="130"/>
    </location>
</feature>
<comment type="caution">
    <text evidence="10">The sequence shown here is derived from an EMBL/GenBank/DDBJ whole genome shotgun (WGS) entry which is preliminary data.</text>
</comment>
<feature type="transmembrane region" description="Helical" evidence="8">
    <location>
        <begin position="224"/>
        <end position="244"/>
    </location>
</feature>
<evidence type="ECO:0000313" key="11">
    <source>
        <dbReference type="Proteomes" id="UP001157125"/>
    </source>
</evidence>
<dbReference type="PROSITE" id="PS50850">
    <property type="entry name" value="MFS"/>
    <property type="match status" value="1"/>
</dbReference>
<dbReference type="InterPro" id="IPR020846">
    <property type="entry name" value="MFS_dom"/>
</dbReference>
<keyword evidence="2" id="KW-0813">Transport</keyword>
<evidence type="ECO:0000256" key="8">
    <source>
        <dbReference type="SAM" id="Phobius"/>
    </source>
</evidence>
<keyword evidence="11" id="KW-1185">Reference proteome</keyword>
<protein>
    <submittedName>
        <fullName evidence="10">MFS transporter</fullName>
    </submittedName>
</protein>